<dbReference type="Proteomes" id="UP000193067">
    <property type="component" value="Unassembled WGS sequence"/>
</dbReference>
<dbReference type="EMBL" id="KZ084086">
    <property type="protein sequence ID" value="OSD08490.1"/>
    <property type="molecule type" value="Genomic_DNA"/>
</dbReference>
<dbReference type="OrthoDB" id="2588098at2759"/>
<reference evidence="2 3" key="1">
    <citation type="journal article" date="2015" name="Biotechnol. Biofuels">
        <title>Enhanced degradation of softwood versus hardwood by the white-rot fungus Pycnoporus coccineus.</title>
        <authorList>
            <person name="Couturier M."/>
            <person name="Navarro D."/>
            <person name="Chevret D."/>
            <person name="Henrissat B."/>
            <person name="Piumi F."/>
            <person name="Ruiz-Duenas F.J."/>
            <person name="Martinez A.T."/>
            <person name="Grigoriev I.V."/>
            <person name="Riley R."/>
            <person name="Lipzen A."/>
            <person name="Berrin J.G."/>
            <person name="Master E.R."/>
            <person name="Rosso M.N."/>
        </authorList>
    </citation>
    <scope>NUCLEOTIDE SEQUENCE [LARGE SCALE GENOMIC DNA]</scope>
    <source>
        <strain evidence="2 3">BRFM310</strain>
    </source>
</reference>
<gene>
    <name evidence="2" type="ORF">PYCCODRAFT_1473090</name>
</gene>
<proteinExistence type="predicted"/>
<protein>
    <submittedName>
        <fullName evidence="2">Uncharacterized protein</fullName>
    </submittedName>
</protein>
<name>A0A1Y2J4Z7_TRAC3</name>
<feature type="compositionally biased region" description="Polar residues" evidence="1">
    <location>
        <begin position="160"/>
        <end position="174"/>
    </location>
</feature>
<keyword evidence="3" id="KW-1185">Reference proteome</keyword>
<sequence length="370" mass="40414">MSSDWIVVDVDSRVYLENAPSYADPSLAKKGLPLTALSVLRTDELIDDMLQGSFASQHAAPLFRLPPELLDDILGRLNPTDRYIPAAFLFALTCKLGLALARRRIVRLQQRHYAPLAGHRLVCIGDTPSARPAYPADIFTADEMRTLFPAAAAAADETAPGQQDAPSPERTTPPSLYALAKSWQRYEHDPRPLVSPADLRWRRSAVSRMSAADFRRLRALAAPRLPGPDPASWVLCSVSRREYVRAAAVQSPGLPPRKGPGLLAAGDPGVRWEDALVRLLLAAICWPPIPGTRGCAPARERERRRGMGEQSVAADQGRWAGNGIELTTMARLRAPTEGEKDWTDVTDEVLRGLCCDPVVGRASQALRLAT</sequence>
<organism evidence="2 3">
    <name type="scientific">Trametes coccinea (strain BRFM310)</name>
    <name type="common">Pycnoporus coccineus</name>
    <dbReference type="NCBI Taxonomy" id="1353009"/>
    <lineage>
        <taxon>Eukaryota</taxon>
        <taxon>Fungi</taxon>
        <taxon>Dikarya</taxon>
        <taxon>Basidiomycota</taxon>
        <taxon>Agaricomycotina</taxon>
        <taxon>Agaricomycetes</taxon>
        <taxon>Polyporales</taxon>
        <taxon>Polyporaceae</taxon>
        <taxon>Trametes</taxon>
    </lineage>
</organism>
<dbReference type="AlphaFoldDB" id="A0A1Y2J4Z7"/>
<feature type="region of interest" description="Disordered" evidence="1">
    <location>
        <begin position="153"/>
        <end position="174"/>
    </location>
</feature>
<evidence type="ECO:0000313" key="2">
    <source>
        <dbReference type="EMBL" id="OSD08490.1"/>
    </source>
</evidence>
<evidence type="ECO:0000313" key="3">
    <source>
        <dbReference type="Proteomes" id="UP000193067"/>
    </source>
</evidence>
<evidence type="ECO:0000256" key="1">
    <source>
        <dbReference type="SAM" id="MobiDB-lite"/>
    </source>
</evidence>
<accession>A0A1Y2J4Z7</accession>